<evidence type="ECO:0000313" key="3">
    <source>
        <dbReference type="Proteomes" id="UP000250222"/>
    </source>
</evidence>
<keyword evidence="1" id="KW-0812">Transmembrane</keyword>
<protein>
    <submittedName>
        <fullName evidence="2">Uncharacterized protein</fullName>
    </submittedName>
</protein>
<keyword evidence="1" id="KW-0472">Membrane</keyword>
<sequence length="81" mass="8546">MPADSDALLLESARVRRQRLRGAFLHGTLRERRTTRDNVRRFVGSTVLAALACAGCAGWSFVQANTGDNAAGAAAVEEGTG</sequence>
<feature type="transmembrane region" description="Helical" evidence="1">
    <location>
        <begin position="42"/>
        <end position="62"/>
    </location>
</feature>
<accession>A0A2Y9C2S2</accession>
<name>A0A2Y9C2S2_9MICO</name>
<evidence type="ECO:0000256" key="1">
    <source>
        <dbReference type="SAM" id="Phobius"/>
    </source>
</evidence>
<dbReference type="Proteomes" id="UP000250222">
    <property type="component" value="Unassembled WGS sequence"/>
</dbReference>
<dbReference type="EMBL" id="UETB01000001">
    <property type="protein sequence ID" value="SSA36583.1"/>
    <property type="molecule type" value="Genomic_DNA"/>
</dbReference>
<evidence type="ECO:0000313" key="2">
    <source>
        <dbReference type="EMBL" id="SSA36583.1"/>
    </source>
</evidence>
<dbReference type="AlphaFoldDB" id="A0A2Y9C2S2"/>
<keyword evidence="1" id="KW-1133">Transmembrane helix</keyword>
<proteinExistence type="predicted"/>
<dbReference type="RefSeq" id="WP_110850766.1">
    <property type="nucleotide sequence ID" value="NZ_QKLZ01000001.1"/>
</dbReference>
<organism evidence="2 3">
    <name type="scientific">Georgenia satyanarayanai</name>
    <dbReference type="NCBI Taxonomy" id="860221"/>
    <lineage>
        <taxon>Bacteria</taxon>
        <taxon>Bacillati</taxon>
        <taxon>Actinomycetota</taxon>
        <taxon>Actinomycetes</taxon>
        <taxon>Micrococcales</taxon>
        <taxon>Bogoriellaceae</taxon>
        <taxon>Georgenia</taxon>
    </lineage>
</organism>
<reference evidence="2 3" key="1">
    <citation type="submission" date="2016-10" db="EMBL/GenBank/DDBJ databases">
        <authorList>
            <person name="Cai Z."/>
        </authorList>
    </citation>
    <scope>NUCLEOTIDE SEQUENCE [LARGE SCALE GENOMIC DNA]</scope>
    <source>
        <strain evidence="2 3">CGMCC 1.10826</strain>
    </source>
</reference>
<gene>
    <name evidence="2" type="ORF">SAMN05216184_101247</name>
</gene>
<keyword evidence="3" id="KW-1185">Reference proteome</keyword>